<accession>A0A8T0PQ06</accession>
<proteinExistence type="predicted"/>
<dbReference type="GO" id="GO:0003968">
    <property type="term" value="F:RNA-directed RNA polymerase activity"/>
    <property type="evidence" value="ECO:0007669"/>
    <property type="project" value="InterPro"/>
</dbReference>
<dbReference type="PANTHER" id="PTHR23079:SF55">
    <property type="entry name" value="RNA-DIRECTED RNA POLYMERASE"/>
    <property type="match status" value="1"/>
</dbReference>
<evidence type="ECO:0000313" key="3">
    <source>
        <dbReference type="EMBL" id="KAG2564431.1"/>
    </source>
</evidence>
<dbReference type="GO" id="GO:0031380">
    <property type="term" value="C:nuclear RNA-directed RNA polymerase complex"/>
    <property type="evidence" value="ECO:0007669"/>
    <property type="project" value="TreeGrafter"/>
</dbReference>
<evidence type="ECO:0000313" key="4">
    <source>
        <dbReference type="Proteomes" id="UP000823388"/>
    </source>
</evidence>
<dbReference type="Pfam" id="PF26249">
    <property type="entry name" value="4HB_RdRP3_N"/>
    <property type="match status" value="1"/>
</dbReference>
<name>A0A8T0PQ06_PANVG</name>
<evidence type="ECO:0000259" key="2">
    <source>
        <dbReference type="Pfam" id="PF26249"/>
    </source>
</evidence>
<dbReference type="EMBL" id="CM029050">
    <property type="protein sequence ID" value="KAG2564431.1"/>
    <property type="molecule type" value="Genomic_DNA"/>
</dbReference>
<reference evidence="3" key="1">
    <citation type="submission" date="2020-05" db="EMBL/GenBank/DDBJ databases">
        <title>WGS assembly of Panicum virgatum.</title>
        <authorList>
            <person name="Lovell J.T."/>
            <person name="Jenkins J."/>
            <person name="Shu S."/>
            <person name="Juenger T.E."/>
            <person name="Schmutz J."/>
        </authorList>
    </citation>
    <scope>NUCLEOTIDE SEQUENCE</scope>
    <source>
        <strain evidence="3">AP13</strain>
    </source>
</reference>
<gene>
    <name evidence="3" type="ORF">PVAP13_7NG029141</name>
</gene>
<protein>
    <recommendedName>
        <fullName evidence="2">RDRP3-5 N-terminal domain-containing protein</fullName>
    </recommendedName>
</protein>
<dbReference type="AlphaFoldDB" id="A0A8T0PQ06"/>
<feature type="domain" description="RDRP3-5 N-terminal" evidence="2">
    <location>
        <begin position="9"/>
        <end position="83"/>
    </location>
</feature>
<dbReference type="GO" id="GO:0030422">
    <property type="term" value="P:siRNA processing"/>
    <property type="evidence" value="ECO:0007669"/>
    <property type="project" value="TreeGrafter"/>
</dbReference>
<dbReference type="PANTHER" id="PTHR23079">
    <property type="entry name" value="RNA-DEPENDENT RNA POLYMERASE"/>
    <property type="match status" value="1"/>
</dbReference>
<sequence length="541" mass="59804">MQPSPGPSQAALPSAVAAELAQLERRLGQVAEEPARRELGALGEAPAVRILRRIGRSQREVRTLTGYIITLARQEAFALNAQAVPTAESAACSSSSPCLRDESVHGPQYHNDVQMEEIASDLSNHCMVMDESQGQEGSPVMMAVGNPSDCISQRDWNQDCIEVDNDVAGMASQANQMPTHFGDSIKELISIVPHGVIMLAESLGNGRASEMWNHLQTGSPKHEMVPTHPRSESASGRLQHVLTCLQRVGPLGSHLGPECAIMLPKPVTNAVTENAFRAIPQITVNELRKTASPQMCTLEDLEFIRRFLILSYLCQNKMADEAVLTVDYIKSLKLLSIAHFESEIWSSFGRKNFQASNRPASDRPKNLDSDPSKTKVCHCEIEIRGDSIFLVLKGPYMDNKRTYLQKVLGDDYVLVVKFMVPSDNNTDFYRQLYHKIAEDGIVLGLRLYRFFERTLQEIDSPSDDDDDPMTGNAFRFLGSSEERSSEEESDGGYGYNSGKDAIGGSSADRSRGSDDDGDDSDGGDMPARSPKHRRYLGTYWW</sequence>
<organism evidence="3 4">
    <name type="scientific">Panicum virgatum</name>
    <name type="common">Blackwell switchgrass</name>
    <dbReference type="NCBI Taxonomy" id="38727"/>
    <lineage>
        <taxon>Eukaryota</taxon>
        <taxon>Viridiplantae</taxon>
        <taxon>Streptophyta</taxon>
        <taxon>Embryophyta</taxon>
        <taxon>Tracheophyta</taxon>
        <taxon>Spermatophyta</taxon>
        <taxon>Magnoliopsida</taxon>
        <taxon>Liliopsida</taxon>
        <taxon>Poales</taxon>
        <taxon>Poaceae</taxon>
        <taxon>PACMAD clade</taxon>
        <taxon>Panicoideae</taxon>
        <taxon>Panicodae</taxon>
        <taxon>Paniceae</taxon>
        <taxon>Panicinae</taxon>
        <taxon>Panicum</taxon>
        <taxon>Panicum sect. Hiantes</taxon>
    </lineage>
</organism>
<feature type="region of interest" description="Disordered" evidence="1">
    <location>
        <begin position="458"/>
        <end position="531"/>
    </location>
</feature>
<comment type="caution">
    <text evidence="3">The sequence shown here is derived from an EMBL/GenBank/DDBJ whole genome shotgun (WGS) entry which is preliminary data.</text>
</comment>
<dbReference type="InterPro" id="IPR058697">
    <property type="entry name" value="RDRP3-5_N"/>
</dbReference>
<dbReference type="InterPro" id="IPR007855">
    <property type="entry name" value="RDRP"/>
</dbReference>
<evidence type="ECO:0000256" key="1">
    <source>
        <dbReference type="SAM" id="MobiDB-lite"/>
    </source>
</evidence>
<keyword evidence="4" id="KW-1185">Reference proteome</keyword>
<dbReference type="Proteomes" id="UP000823388">
    <property type="component" value="Chromosome 7N"/>
</dbReference>